<comment type="caution">
    <text evidence="1">The sequence shown here is derived from an EMBL/GenBank/DDBJ whole genome shotgun (WGS) entry which is preliminary data.</text>
</comment>
<accession>A0A1D2M8B0</accession>
<proteinExistence type="predicted"/>
<keyword evidence="2" id="KW-1185">Reference proteome</keyword>
<evidence type="ECO:0000313" key="2">
    <source>
        <dbReference type="Proteomes" id="UP000094527"/>
    </source>
</evidence>
<gene>
    <name evidence="1" type="ORF">Ocin01_17511</name>
</gene>
<dbReference type="EMBL" id="LJIJ01002839">
    <property type="protein sequence ID" value="ODM89172.1"/>
    <property type="molecule type" value="Genomic_DNA"/>
</dbReference>
<dbReference type="Proteomes" id="UP000094527">
    <property type="component" value="Unassembled WGS sequence"/>
</dbReference>
<dbReference type="AlphaFoldDB" id="A0A1D2M8B0"/>
<protein>
    <submittedName>
        <fullName evidence="1">Uncharacterized protein</fullName>
    </submittedName>
</protein>
<name>A0A1D2M8B0_ORCCI</name>
<evidence type="ECO:0000313" key="1">
    <source>
        <dbReference type="EMBL" id="ODM89172.1"/>
    </source>
</evidence>
<organism evidence="1 2">
    <name type="scientific">Orchesella cincta</name>
    <name type="common">Springtail</name>
    <name type="synonym">Podura cincta</name>
    <dbReference type="NCBI Taxonomy" id="48709"/>
    <lineage>
        <taxon>Eukaryota</taxon>
        <taxon>Metazoa</taxon>
        <taxon>Ecdysozoa</taxon>
        <taxon>Arthropoda</taxon>
        <taxon>Hexapoda</taxon>
        <taxon>Collembola</taxon>
        <taxon>Entomobryomorpha</taxon>
        <taxon>Entomobryoidea</taxon>
        <taxon>Orchesellidae</taxon>
        <taxon>Orchesellinae</taxon>
        <taxon>Orchesella</taxon>
    </lineage>
</organism>
<sequence length="122" mass="14026">MDFPEEVQDTGDHANLEIGAEEVDNHRPFPAYNVPDVQALPSNFYLDTELATAERVLEVRQRNVFNTAEQIQTFLKEIEGHTGNPFPGRTLILEPHDPRQLGAHERNRICTNYWRSVNDLVE</sequence>
<feature type="non-terminal residue" evidence="1">
    <location>
        <position position="122"/>
    </location>
</feature>
<reference evidence="1 2" key="1">
    <citation type="journal article" date="2016" name="Genome Biol. Evol.">
        <title>Gene Family Evolution Reflects Adaptation to Soil Environmental Stressors in the Genome of the Collembolan Orchesella cincta.</title>
        <authorList>
            <person name="Faddeeva-Vakhrusheva A."/>
            <person name="Derks M.F."/>
            <person name="Anvar S.Y."/>
            <person name="Agamennone V."/>
            <person name="Suring W."/>
            <person name="Smit S."/>
            <person name="van Straalen N.M."/>
            <person name="Roelofs D."/>
        </authorList>
    </citation>
    <scope>NUCLEOTIDE SEQUENCE [LARGE SCALE GENOMIC DNA]</scope>
    <source>
        <tissue evidence="1">Mixed pool</tissue>
    </source>
</reference>